<keyword evidence="3" id="KW-1185">Reference proteome</keyword>
<dbReference type="GO" id="GO:0004519">
    <property type="term" value="F:endonuclease activity"/>
    <property type="evidence" value="ECO:0007669"/>
    <property type="project" value="UniProtKB-KW"/>
</dbReference>
<keyword evidence="2" id="KW-0255">Endonuclease</keyword>
<sequence>MDTLFRLSQNIEGFSNIDETKYFFNNILPERDNNHFFNVNRLLQIKPNEIIYFAYAGYLVAKATFAGEIIEDYDRDPKYNFGHKLTNIQIINSNQKLNTKIFSTRTTYLDTKEKLDEIKRILDLSSKKNSSSSYQGENLTKEQVFEKWLILNNRPSRYSKTLHTISNDLKKEHYKDYDLYSVDNSHTLQKIKKDYLSIKKLFEKNKRGQNMYNSAFNRYIDFLKETEEDFLLDDIEKIIGHDIPLSTESKNLVKCRIGQGNFRDSLINYWKGCAVTKFDKIELLIASHIKPWSESTNSERLDLFNGLLLTPNLDKLFDKGYISFDNSGNILISSELNNYSLLGLKKEMAIEIKEEHKKYLEFHRNEIFKDYNQ</sequence>
<name>A0ABT7QUF6_9BACT</name>
<evidence type="ECO:0000259" key="1">
    <source>
        <dbReference type="Pfam" id="PF13391"/>
    </source>
</evidence>
<dbReference type="Proteomes" id="UP001169066">
    <property type="component" value="Unassembled WGS sequence"/>
</dbReference>
<reference evidence="2" key="1">
    <citation type="submission" date="2023-01" db="EMBL/GenBank/DDBJ databases">
        <title>Sulfurovum sp. XTW-4 genome assembly.</title>
        <authorList>
            <person name="Wang J."/>
        </authorList>
    </citation>
    <scope>NUCLEOTIDE SEQUENCE</scope>
    <source>
        <strain evidence="2">XTW-4</strain>
    </source>
</reference>
<evidence type="ECO:0000313" key="3">
    <source>
        <dbReference type="Proteomes" id="UP001169066"/>
    </source>
</evidence>
<gene>
    <name evidence="2" type="ORF">PF327_10225</name>
</gene>
<keyword evidence="2" id="KW-0540">Nuclease</keyword>
<comment type="caution">
    <text evidence="2">The sequence shown here is derived from an EMBL/GenBank/DDBJ whole genome shotgun (WGS) entry which is preliminary data.</text>
</comment>
<protein>
    <submittedName>
        <fullName evidence="2">HNH endonuclease signature motif containing protein</fullName>
    </submittedName>
</protein>
<feature type="domain" description="HNH nuclease" evidence="1">
    <location>
        <begin position="273"/>
        <end position="325"/>
    </location>
</feature>
<dbReference type="EMBL" id="JAQIBC010000010">
    <property type="protein sequence ID" value="MDM5264569.1"/>
    <property type="molecule type" value="Genomic_DNA"/>
</dbReference>
<keyword evidence="2" id="KW-0378">Hydrolase</keyword>
<accession>A0ABT7QUF6</accession>
<dbReference type="Pfam" id="PF13391">
    <property type="entry name" value="HNH_2"/>
    <property type="match status" value="1"/>
</dbReference>
<dbReference type="InterPro" id="IPR003615">
    <property type="entry name" value="HNH_nuc"/>
</dbReference>
<organism evidence="2 3">
    <name type="scientific">Sulfurovum xiamenensis</name>
    <dbReference type="NCBI Taxonomy" id="3019066"/>
    <lineage>
        <taxon>Bacteria</taxon>
        <taxon>Pseudomonadati</taxon>
        <taxon>Campylobacterota</taxon>
        <taxon>Epsilonproteobacteria</taxon>
        <taxon>Campylobacterales</taxon>
        <taxon>Sulfurovaceae</taxon>
        <taxon>Sulfurovum</taxon>
    </lineage>
</organism>
<dbReference type="RefSeq" id="WP_289402472.1">
    <property type="nucleotide sequence ID" value="NZ_JAQIBC010000010.1"/>
</dbReference>
<proteinExistence type="predicted"/>
<evidence type="ECO:0000313" key="2">
    <source>
        <dbReference type="EMBL" id="MDM5264569.1"/>
    </source>
</evidence>